<reference evidence="2 3" key="1">
    <citation type="submission" date="2014-04" db="EMBL/GenBank/DDBJ databases">
        <authorList>
            <consortium name="DOE Joint Genome Institute"/>
            <person name="Kuo A."/>
            <person name="Girlanda M."/>
            <person name="Perotto S."/>
            <person name="Kohler A."/>
            <person name="Nagy L.G."/>
            <person name="Floudas D."/>
            <person name="Copeland A."/>
            <person name="Barry K.W."/>
            <person name="Cichocki N."/>
            <person name="Veneault-Fourrey C."/>
            <person name="LaButti K."/>
            <person name="Lindquist E.A."/>
            <person name="Lipzen A."/>
            <person name="Lundell T."/>
            <person name="Morin E."/>
            <person name="Murat C."/>
            <person name="Sun H."/>
            <person name="Tunlid A."/>
            <person name="Henrissat B."/>
            <person name="Grigoriev I.V."/>
            <person name="Hibbett D.S."/>
            <person name="Martin F."/>
            <person name="Nordberg H.P."/>
            <person name="Cantor M.N."/>
            <person name="Hua S.X."/>
        </authorList>
    </citation>
    <scope>NUCLEOTIDE SEQUENCE [LARGE SCALE GENOMIC DNA]</scope>
    <source>
        <strain evidence="2 3">MUT 4182</strain>
    </source>
</reference>
<dbReference type="EMBL" id="KN822968">
    <property type="protein sequence ID" value="KIO30777.1"/>
    <property type="molecule type" value="Genomic_DNA"/>
</dbReference>
<evidence type="ECO:0000313" key="2">
    <source>
        <dbReference type="EMBL" id="KIO30777.1"/>
    </source>
</evidence>
<proteinExistence type="predicted"/>
<feature type="domain" description="DUF6593" evidence="1">
    <location>
        <begin position="27"/>
        <end position="187"/>
    </location>
</feature>
<sequence length="187" mass="21188">MDAPPRSSSSSPPPMADDMIRLNWTRNSPFNTIISSEDNGIMYEVSTPNNFINHVTTITRLDKASGEKVFAGEIAWKAIRSRTQVRIGWQNCEWTLVQEWLNDPNCKGISTAKTFTGAQGAKYRWKLRNLKRHLTSAENPSEGRSPSLAIFRCPFMKGAWLDVSESVIDSLDYILVALLILEKIRRE</sequence>
<accession>A0A0C3MAR5</accession>
<organism evidence="2 3">
    <name type="scientific">Tulasnella calospora MUT 4182</name>
    <dbReference type="NCBI Taxonomy" id="1051891"/>
    <lineage>
        <taxon>Eukaryota</taxon>
        <taxon>Fungi</taxon>
        <taxon>Dikarya</taxon>
        <taxon>Basidiomycota</taxon>
        <taxon>Agaricomycotina</taxon>
        <taxon>Agaricomycetes</taxon>
        <taxon>Cantharellales</taxon>
        <taxon>Tulasnellaceae</taxon>
        <taxon>Tulasnella</taxon>
    </lineage>
</organism>
<evidence type="ECO:0000313" key="3">
    <source>
        <dbReference type="Proteomes" id="UP000054248"/>
    </source>
</evidence>
<dbReference type="InterPro" id="IPR046528">
    <property type="entry name" value="DUF6593"/>
</dbReference>
<name>A0A0C3MAR5_9AGAM</name>
<reference evidence="3" key="2">
    <citation type="submission" date="2015-01" db="EMBL/GenBank/DDBJ databases">
        <title>Evolutionary Origins and Diversification of the Mycorrhizal Mutualists.</title>
        <authorList>
            <consortium name="DOE Joint Genome Institute"/>
            <consortium name="Mycorrhizal Genomics Consortium"/>
            <person name="Kohler A."/>
            <person name="Kuo A."/>
            <person name="Nagy L.G."/>
            <person name="Floudas D."/>
            <person name="Copeland A."/>
            <person name="Barry K.W."/>
            <person name="Cichocki N."/>
            <person name="Veneault-Fourrey C."/>
            <person name="LaButti K."/>
            <person name="Lindquist E.A."/>
            <person name="Lipzen A."/>
            <person name="Lundell T."/>
            <person name="Morin E."/>
            <person name="Murat C."/>
            <person name="Riley R."/>
            <person name="Ohm R."/>
            <person name="Sun H."/>
            <person name="Tunlid A."/>
            <person name="Henrissat B."/>
            <person name="Grigoriev I.V."/>
            <person name="Hibbett D.S."/>
            <person name="Martin F."/>
        </authorList>
    </citation>
    <scope>NUCLEOTIDE SEQUENCE [LARGE SCALE GENOMIC DNA]</scope>
    <source>
        <strain evidence="3">MUT 4182</strain>
    </source>
</reference>
<gene>
    <name evidence="2" type="ORF">M407DRAFT_20102</name>
</gene>
<dbReference type="OrthoDB" id="3360976at2759"/>
<keyword evidence="3" id="KW-1185">Reference proteome</keyword>
<evidence type="ECO:0000259" key="1">
    <source>
        <dbReference type="Pfam" id="PF20236"/>
    </source>
</evidence>
<dbReference type="AlphaFoldDB" id="A0A0C3MAR5"/>
<protein>
    <recommendedName>
        <fullName evidence="1">DUF6593 domain-containing protein</fullName>
    </recommendedName>
</protein>
<dbReference type="Proteomes" id="UP000054248">
    <property type="component" value="Unassembled WGS sequence"/>
</dbReference>
<dbReference type="Pfam" id="PF20236">
    <property type="entry name" value="DUF6593"/>
    <property type="match status" value="1"/>
</dbReference>
<dbReference type="HOGENOM" id="CLU_1428968_0_0_1"/>